<evidence type="ECO:0000313" key="2">
    <source>
        <dbReference type="EMBL" id="AFZ25865.1"/>
    </source>
</evidence>
<accession>K9WZR9</accession>
<dbReference type="AlphaFoldDB" id="K9WZR9"/>
<evidence type="ECO:0000256" key="1">
    <source>
        <dbReference type="SAM" id="Phobius"/>
    </source>
</evidence>
<feature type="transmembrane region" description="Helical" evidence="1">
    <location>
        <begin position="12"/>
        <end position="32"/>
    </location>
</feature>
<evidence type="ECO:0000313" key="3">
    <source>
        <dbReference type="Proteomes" id="UP000010475"/>
    </source>
</evidence>
<name>K9WZR9_9NOST</name>
<proteinExistence type="predicted"/>
<dbReference type="HOGENOM" id="CLU_3167118_0_0_3"/>
<dbReference type="Proteomes" id="UP000010475">
    <property type="component" value="Chromosome"/>
</dbReference>
<keyword evidence="1" id="KW-0812">Transmembrane</keyword>
<keyword evidence="1" id="KW-0472">Membrane</keyword>
<keyword evidence="3" id="KW-1185">Reference proteome</keyword>
<protein>
    <submittedName>
        <fullName evidence="2">Uncharacterized protein</fullName>
    </submittedName>
</protein>
<keyword evidence="1" id="KW-1133">Transmembrane helix</keyword>
<sequence>MKKINLRLFRNLMFVFLIALGLIRISLTYNVFWQAYDEPAHIAAGME</sequence>
<reference evidence="2 3" key="1">
    <citation type="submission" date="2012-06" db="EMBL/GenBank/DDBJ databases">
        <title>Finished chromosome of genome of Cylindrospermum stagnale PCC 7417.</title>
        <authorList>
            <consortium name="US DOE Joint Genome Institute"/>
            <person name="Gugger M."/>
            <person name="Coursin T."/>
            <person name="Rippka R."/>
            <person name="Tandeau De Marsac N."/>
            <person name="Huntemann M."/>
            <person name="Wei C.-L."/>
            <person name="Han J."/>
            <person name="Detter J.C."/>
            <person name="Han C."/>
            <person name="Tapia R."/>
            <person name="Chen A."/>
            <person name="Kyrpides N."/>
            <person name="Mavromatis K."/>
            <person name="Markowitz V."/>
            <person name="Szeto E."/>
            <person name="Ivanova N."/>
            <person name="Pagani I."/>
            <person name="Pati A."/>
            <person name="Goodwin L."/>
            <person name="Nordberg H.P."/>
            <person name="Cantor M.N."/>
            <person name="Hua S.X."/>
            <person name="Woyke T."/>
            <person name="Kerfeld C.A."/>
        </authorList>
    </citation>
    <scope>NUCLEOTIDE SEQUENCE [LARGE SCALE GENOMIC DNA]</scope>
    <source>
        <strain evidence="2 3">PCC 7417</strain>
    </source>
</reference>
<dbReference type="EMBL" id="CP003642">
    <property type="protein sequence ID" value="AFZ25865.1"/>
    <property type="molecule type" value="Genomic_DNA"/>
</dbReference>
<gene>
    <name evidence="2" type="ORF">Cylst_3742</name>
</gene>
<dbReference type="KEGG" id="csg:Cylst_3742"/>
<organism evidence="2 3">
    <name type="scientific">Cylindrospermum stagnale PCC 7417</name>
    <dbReference type="NCBI Taxonomy" id="56107"/>
    <lineage>
        <taxon>Bacteria</taxon>
        <taxon>Bacillati</taxon>
        <taxon>Cyanobacteriota</taxon>
        <taxon>Cyanophyceae</taxon>
        <taxon>Nostocales</taxon>
        <taxon>Nostocaceae</taxon>
        <taxon>Cylindrospermum</taxon>
    </lineage>
</organism>